<dbReference type="EMBL" id="OX465085">
    <property type="protein sequence ID" value="CAI9300974.1"/>
    <property type="molecule type" value="Genomic_DNA"/>
</dbReference>
<dbReference type="AlphaFoldDB" id="A0AA35ZXY1"/>
<gene>
    <name evidence="1" type="ORF">LSALG_LOCUS39563</name>
</gene>
<proteinExistence type="predicted"/>
<sequence length="100" mass="11732">MDVQFQGIFMKYPICYTDGVTQRLVDIDFIGMYKDECYAFMARLSGEMCEKLYYCQPDIDFQKGLTLIRNENNYDEFIAIAYECGVILPIYVDHFGNTNM</sequence>
<reference evidence="1" key="1">
    <citation type="submission" date="2023-04" db="EMBL/GenBank/DDBJ databases">
        <authorList>
            <person name="Vijverberg K."/>
            <person name="Xiong W."/>
            <person name="Schranz E."/>
        </authorList>
    </citation>
    <scope>NUCLEOTIDE SEQUENCE</scope>
</reference>
<keyword evidence="2" id="KW-1185">Reference proteome</keyword>
<organism evidence="1 2">
    <name type="scientific">Lactuca saligna</name>
    <name type="common">Willowleaf lettuce</name>
    <dbReference type="NCBI Taxonomy" id="75948"/>
    <lineage>
        <taxon>Eukaryota</taxon>
        <taxon>Viridiplantae</taxon>
        <taxon>Streptophyta</taxon>
        <taxon>Embryophyta</taxon>
        <taxon>Tracheophyta</taxon>
        <taxon>Spermatophyta</taxon>
        <taxon>Magnoliopsida</taxon>
        <taxon>eudicotyledons</taxon>
        <taxon>Gunneridae</taxon>
        <taxon>Pentapetalae</taxon>
        <taxon>asterids</taxon>
        <taxon>campanulids</taxon>
        <taxon>Asterales</taxon>
        <taxon>Asteraceae</taxon>
        <taxon>Cichorioideae</taxon>
        <taxon>Cichorieae</taxon>
        <taxon>Lactucinae</taxon>
        <taxon>Lactuca</taxon>
    </lineage>
</organism>
<accession>A0AA35ZXY1</accession>
<evidence type="ECO:0000313" key="1">
    <source>
        <dbReference type="EMBL" id="CAI9300974.1"/>
    </source>
</evidence>
<name>A0AA35ZXY1_LACSI</name>
<protein>
    <submittedName>
        <fullName evidence="1">Uncharacterized protein</fullName>
    </submittedName>
</protein>
<evidence type="ECO:0000313" key="2">
    <source>
        <dbReference type="Proteomes" id="UP001177003"/>
    </source>
</evidence>
<dbReference type="Proteomes" id="UP001177003">
    <property type="component" value="Chromosome 9"/>
</dbReference>